<dbReference type="EMBL" id="CM023489">
    <property type="protein sequence ID" value="KAH6922354.1"/>
    <property type="molecule type" value="Genomic_DNA"/>
</dbReference>
<evidence type="ECO:0000313" key="2">
    <source>
        <dbReference type="Proteomes" id="UP000821845"/>
    </source>
</evidence>
<dbReference type="Proteomes" id="UP000821845">
    <property type="component" value="Chromosome 9"/>
</dbReference>
<sequence>MKQEFKEQLRQHREALERDMRNEIREMKVEHKNRIQSIEFGHASVEELKAKLSAEETARRKLENENIALQKRCQALECKARELEKRFVRSEQYSRNKNLEIQGVVSTDDESVLDTVQVIGKAIKEEIVETDIEICHRVPTRDPEKSNIIVQFKSRTKRDAVLHKAKKARLSNKDIGSDNTQKIYVNEHLCPTLKRLLGIAIGRKRDNGWKSVWSYNGKIFARKSDETPIEKSNWVAWDKGLPCSLKSSSQDPSSDTQVRELVRENASIKAHLSQQSQISALISQMGKLTQYIQSLESKLGNSLRQPALTTVSQQPPPTPLPPQAAATAGKRKATTSTASLQIDADITATITKAVADAFQVSDAKREARLNAMDAKLETRLNTMRQAIDARFEYLEQAIANTHASHNALKQHTENAFASVNQRIGLALPSSHSCPSTQNGATPGLGLVRSRGRPAPLRHGAAVLRSRQRPDAEPSRLVRKTASTTVR</sequence>
<proteinExistence type="predicted"/>
<accession>A0ACB7RLQ2</accession>
<organism evidence="1 2">
    <name type="scientific">Hyalomma asiaticum</name>
    <name type="common">Tick</name>
    <dbReference type="NCBI Taxonomy" id="266040"/>
    <lineage>
        <taxon>Eukaryota</taxon>
        <taxon>Metazoa</taxon>
        <taxon>Ecdysozoa</taxon>
        <taxon>Arthropoda</taxon>
        <taxon>Chelicerata</taxon>
        <taxon>Arachnida</taxon>
        <taxon>Acari</taxon>
        <taxon>Parasitiformes</taxon>
        <taxon>Ixodida</taxon>
        <taxon>Ixodoidea</taxon>
        <taxon>Ixodidae</taxon>
        <taxon>Hyalomminae</taxon>
        <taxon>Hyalomma</taxon>
    </lineage>
</organism>
<protein>
    <submittedName>
        <fullName evidence="1">Uncharacterized protein</fullName>
    </submittedName>
</protein>
<evidence type="ECO:0000313" key="1">
    <source>
        <dbReference type="EMBL" id="KAH6922354.1"/>
    </source>
</evidence>
<keyword evidence="2" id="KW-1185">Reference proteome</keyword>
<reference evidence="1" key="1">
    <citation type="submission" date="2020-05" db="EMBL/GenBank/DDBJ databases">
        <title>Large-scale comparative analyses of tick genomes elucidate their genetic diversity and vector capacities.</title>
        <authorList>
            <person name="Jia N."/>
            <person name="Wang J."/>
            <person name="Shi W."/>
            <person name="Du L."/>
            <person name="Sun Y."/>
            <person name="Zhan W."/>
            <person name="Jiang J."/>
            <person name="Wang Q."/>
            <person name="Zhang B."/>
            <person name="Ji P."/>
            <person name="Sakyi L.B."/>
            <person name="Cui X."/>
            <person name="Yuan T."/>
            <person name="Jiang B."/>
            <person name="Yang W."/>
            <person name="Lam T.T.-Y."/>
            <person name="Chang Q."/>
            <person name="Ding S."/>
            <person name="Wang X."/>
            <person name="Zhu J."/>
            <person name="Ruan X."/>
            <person name="Zhao L."/>
            <person name="Wei J."/>
            <person name="Que T."/>
            <person name="Du C."/>
            <person name="Cheng J."/>
            <person name="Dai P."/>
            <person name="Han X."/>
            <person name="Huang E."/>
            <person name="Gao Y."/>
            <person name="Liu J."/>
            <person name="Shao H."/>
            <person name="Ye R."/>
            <person name="Li L."/>
            <person name="Wei W."/>
            <person name="Wang X."/>
            <person name="Wang C."/>
            <person name="Yang T."/>
            <person name="Huo Q."/>
            <person name="Li W."/>
            <person name="Guo W."/>
            <person name="Chen H."/>
            <person name="Zhou L."/>
            <person name="Ni X."/>
            <person name="Tian J."/>
            <person name="Zhou Y."/>
            <person name="Sheng Y."/>
            <person name="Liu T."/>
            <person name="Pan Y."/>
            <person name="Xia L."/>
            <person name="Li J."/>
            <person name="Zhao F."/>
            <person name="Cao W."/>
        </authorList>
    </citation>
    <scope>NUCLEOTIDE SEQUENCE</scope>
    <source>
        <strain evidence="1">Hyas-2018</strain>
    </source>
</reference>
<gene>
    <name evidence="1" type="ORF">HPB50_013394</name>
</gene>
<name>A0ACB7RLQ2_HYAAI</name>
<comment type="caution">
    <text evidence="1">The sequence shown here is derived from an EMBL/GenBank/DDBJ whole genome shotgun (WGS) entry which is preliminary data.</text>
</comment>